<feature type="transmembrane region" description="Helical" evidence="1">
    <location>
        <begin position="74"/>
        <end position="93"/>
    </location>
</feature>
<feature type="transmembrane region" description="Helical" evidence="1">
    <location>
        <begin position="141"/>
        <end position="159"/>
    </location>
</feature>
<dbReference type="RefSeq" id="WP_262845182.1">
    <property type="nucleotide sequence ID" value="NZ_JANZYP010000037.1"/>
</dbReference>
<proteinExistence type="predicted"/>
<feature type="transmembrane region" description="Helical" evidence="1">
    <location>
        <begin position="100"/>
        <end position="121"/>
    </location>
</feature>
<feature type="transmembrane region" description="Helical" evidence="1">
    <location>
        <begin position="12"/>
        <end position="33"/>
    </location>
</feature>
<evidence type="ECO:0000256" key="1">
    <source>
        <dbReference type="SAM" id="Phobius"/>
    </source>
</evidence>
<keyword evidence="1" id="KW-1133">Transmembrane helix</keyword>
<evidence type="ECO:0000313" key="3">
    <source>
        <dbReference type="Proteomes" id="UP001595891"/>
    </source>
</evidence>
<gene>
    <name evidence="2" type="ORF">ACFO8L_32065</name>
</gene>
<accession>A0ABV9EM62</accession>
<dbReference type="Proteomes" id="UP001595891">
    <property type="component" value="Unassembled WGS sequence"/>
</dbReference>
<comment type="caution">
    <text evidence="2">The sequence shown here is derived from an EMBL/GenBank/DDBJ whole genome shotgun (WGS) entry which is preliminary data.</text>
</comment>
<keyword evidence="3" id="KW-1185">Reference proteome</keyword>
<sequence length="168" mass="16873">MIRAVRGVVCRSIVAGALAGAAGTTALYAVTYLDQATRGRPSSVLPERAAAKLAGAAGLDLGEGERERNRGQGLGALLGIATGVGLGAAYGALRLGVRDVAVPVGGVCVATASVIAGSAPLVALGLTDPRTWGLAGWLSDLIPHLVFGLVTAYTFQVAAGGRWERAPR</sequence>
<keyword evidence="1" id="KW-0812">Transmembrane</keyword>
<reference evidence="3" key="1">
    <citation type="journal article" date="2019" name="Int. J. Syst. Evol. Microbiol.">
        <title>The Global Catalogue of Microorganisms (GCM) 10K type strain sequencing project: providing services to taxonomists for standard genome sequencing and annotation.</title>
        <authorList>
            <consortium name="The Broad Institute Genomics Platform"/>
            <consortium name="The Broad Institute Genome Sequencing Center for Infectious Disease"/>
            <person name="Wu L."/>
            <person name="Ma J."/>
        </authorList>
    </citation>
    <scope>NUCLEOTIDE SEQUENCE [LARGE SCALE GENOMIC DNA]</scope>
    <source>
        <strain evidence="3">CCUG 49560</strain>
    </source>
</reference>
<evidence type="ECO:0008006" key="4">
    <source>
        <dbReference type="Google" id="ProtNLM"/>
    </source>
</evidence>
<evidence type="ECO:0000313" key="2">
    <source>
        <dbReference type="EMBL" id="MFC4590771.1"/>
    </source>
</evidence>
<keyword evidence="1" id="KW-0472">Membrane</keyword>
<name>A0ABV9EM62_9ACTN</name>
<organism evidence="2 3">
    <name type="scientific">Sphaerisporangium corydalis</name>
    <dbReference type="NCBI Taxonomy" id="1441875"/>
    <lineage>
        <taxon>Bacteria</taxon>
        <taxon>Bacillati</taxon>
        <taxon>Actinomycetota</taxon>
        <taxon>Actinomycetes</taxon>
        <taxon>Streptosporangiales</taxon>
        <taxon>Streptosporangiaceae</taxon>
        <taxon>Sphaerisporangium</taxon>
    </lineage>
</organism>
<dbReference type="EMBL" id="JBHSFN010000025">
    <property type="protein sequence ID" value="MFC4590771.1"/>
    <property type="molecule type" value="Genomic_DNA"/>
</dbReference>
<protein>
    <recommendedName>
        <fullName evidence="4">DUF1440 domain-containing protein</fullName>
    </recommendedName>
</protein>